<feature type="domain" description="SGNH hydrolase-type esterase" evidence="1">
    <location>
        <begin position="10"/>
        <end position="179"/>
    </location>
</feature>
<dbReference type="Proteomes" id="UP000663855">
    <property type="component" value="Unassembled WGS sequence"/>
</dbReference>
<evidence type="ECO:0000259" key="1">
    <source>
        <dbReference type="Pfam" id="PF13472"/>
    </source>
</evidence>
<gene>
    <name evidence="4" type="ORF">BYL167_LOCUS19716</name>
    <name evidence="2" type="ORF">CJN711_LOCUS8109</name>
    <name evidence="5" type="ORF">GIL414_LOCUS25257</name>
    <name evidence="3" type="ORF">KQP761_LOCUS26950</name>
</gene>
<evidence type="ECO:0000313" key="5">
    <source>
        <dbReference type="EMBL" id="CAF4287530.1"/>
    </source>
</evidence>
<dbReference type="SUPFAM" id="SSF52266">
    <property type="entry name" value="SGNH hydrolase"/>
    <property type="match status" value="1"/>
</dbReference>
<evidence type="ECO:0000313" key="2">
    <source>
        <dbReference type="EMBL" id="CAF1121773.1"/>
    </source>
</evidence>
<name>A0A814QMF6_9BILA</name>
<dbReference type="Proteomes" id="UP000663834">
    <property type="component" value="Unassembled WGS sequence"/>
</dbReference>
<dbReference type="Proteomes" id="UP000681967">
    <property type="component" value="Unassembled WGS sequence"/>
</dbReference>
<dbReference type="InterPro" id="IPR036514">
    <property type="entry name" value="SGNH_hydro_sf"/>
</dbReference>
<dbReference type="Gene3D" id="3.40.50.1110">
    <property type="entry name" value="SGNH hydrolase"/>
    <property type="match status" value="1"/>
</dbReference>
<evidence type="ECO:0000313" key="6">
    <source>
        <dbReference type="Proteomes" id="UP000663855"/>
    </source>
</evidence>
<dbReference type="EMBL" id="CAJNOV010002907">
    <property type="protein sequence ID" value="CAF1121773.1"/>
    <property type="molecule type" value="Genomic_DNA"/>
</dbReference>
<protein>
    <recommendedName>
        <fullName evidence="1">SGNH hydrolase-type esterase domain-containing protein</fullName>
    </recommendedName>
</protein>
<proteinExistence type="predicted"/>
<dbReference type="AlphaFoldDB" id="A0A814QMF6"/>
<evidence type="ECO:0000313" key="4">
    <source>
        <dbReference type="EMBL" id="CAF4113563.1"/>
    </source>
</evidence>
<dbReference type="EMBL" id="CAJOBJ010033606">
    <property type="protein sequence ID" value="CAF4287530.1"/>
    <property type="molecule type" value="Genomic_DNA"/>
</dbReference>
<comment type="caution">
    <text evidence="2">The sequence shown here is derived from an EMBL/GenBank/DDBJ whole genome shotgun (WGS) entry which is preliminary data.</text>
</comment>
<dbReference type="EMBL" id="CAJNOW010014786">
    <property type="protein sequence ID" value="CAF1635270.1"/>
    <property type="molecule type" value="Genomic_DNA"/>
</dbReference>
<dbReference type="InterPro" id="IPR013830">
    <property type="entry name" value="SGNH_hydro"/>
</dbReference>
<dbReference type="OrthoDB" id="9983791at2759"/>
<evidence type="ECO:0000313" key="3">
    <source>
        <dbReference type="EMBL" id="CAF1635270.1"/>
    </source>
</evidence>
<dbReference type="Proteomes" id="UP000681720">
    <property type="component" value="Unassembled WGS sequence"/>
</dbReference>
<dbReference type="EMBL" id="CAJOBH010008447">
    <property type="protein sequence ID" value="CAF4113563.1"/>
    <property type="molecule type" value="Genomic_DNA"/>
</dbReference>
<sequence>MASRIHHLILLGDSIFDNHSYVDDGQPSVIEQLKGKVESSDWNATLVAVDGNILSDVANQIQSVPRDATHLFISIGGNNALSYMHHLSASVHNVGEALLTLTKIKKKFEKDYIDMLEKLIALKIPVTTCTIYNPRFDDSHQQAMCETGLSALNDVIVTESTKLGIPVIDLKTIFNDPKDYANSIEPGVRGGEKIVENILYVVNNHRFDENICSIYARMNHQ</sequence>
<organism evidence="2 6">
    <name type="scientific">Rotaria magnacalcarata</name>
    <dbReference type="NCBI Taxonomy" id="392030"/>
    <lineage>
        <taxon>Eukaryota</taxon>
        <taxon>Metazoa</taxon>
        <taxon>Spiralia</taxon>
        <taxon>Gnathifera</taxon>
        <taxon>Rotifera</taxon>
        <taxon>Eurotatoria</taxon>
        <taxon>Bdelloidea</taxon>
        <taxon>Philodinida</taxon>
        <taxon>Philodinidae</taxon>
        <taxon>Rotaria</taxon>
    </lineage>
</organism>
<dbReference type="Pfam" id="PF13472">
    <property type="entry name" value="Lipase_GDSL_2"/>
    <property type="match status" value="1"/>
</dbReference>
<accession>A0A814QMF6</accession>
<reference evidence="2" key="1">
    <citation type="submission" date="2021-02" db="EMBL/GenBank/DDBJ databases">
        <authorList>
            <person name="Nowell W R."/>
        </authorList>
    </citation>
    <scope>NUCLEOTIDE SEQUENCE</scope>
</reference>